<evidence type="ECO:0000256" key="1">
    <source>
        <dbReference type="ARBA" id="ARBA00001412"/>
    </source>
</evidence>
<comment type="catalytic activity">
    <reaction evidence="1">
        <text>Hydrolysis of terminal non-reducing beta-D-galactose residues in beta-D-galactosides.</text>
        <dbReference type="EC" id="3.2.1.23"/>
    </reaction>
</comment>
<comment type="similarity">
    <text evidence="2">Belongs to the glycosyl hydrolase 35 family.</text>
</comment>
<dbReference type="SUPFAM" id="SSF51445">
    <property type="entry name" value="(Trans)glycosidases"/>
    <property type="match status" value="1"/>
</dbReference>
<dbReference type="Proteomes" id="UP000541444">
    <property type="component" value="Unassembled WGS sequence"/>
</dbReference>
<accession>A0A7J7N7L7</accession>
<evidence type="ECO:0000313" key="5">
    <source>
        <dbReference type="EMBL" id="KAF6163219.1"/>
    </source>
</evidence>
<evidence type="ECO:0000313" key="6">
    <source>
        <dbReference type="Proteomes" id="UP000541444"/>
    </source>
</evidence>
<evidence type="ECO:0000256" key="2">
    <source>
        <dbReference type="ARBA" id="ARBA00009809"/>
    </source>
</evidence>
<evidence type="ECO:0000256" key="3">
    <source>
        <dbReference type="ARBA" id="ARBA00012756"/>
    </source>
</evidence>
<evidence type="ECO:0000259" key="4">
    <source>
        <dbReference type="Pfam" id="PF01301"/>
    </source>
</evidence>
<dbReference type="Pfam" id="PF01301">
    <property type="entry name" value="Glyco_hydro_35"/>
    <property type="match status" value="1"/>
</dbReference>
<gene>
    <name evidence="5" type="ORF">GIB67_025083</name>
</gene>
<dbReference type="GO" id="GO:0004565">
    <property type="term" value="F:beta-galactosidase activity"/>
    <property type="evidence" value="ECO:0007669"/>
    <property type="project" value="UniProtKB-EC"/>
</dbReference>
<organism evidence="5 6">
    <name type="scientific">Kingdonia uniflora</name>
    <dbReference type="NCBI Taxonomy" id="39325"/>
    <lineage>
        <taxon>Eukaryota</taxon>
        <taxon>Viridiplantae</taxon>
        <taxon>Streptophyta</taxon>
        <taxon>Embryophyta</taxon>
        <taxon>Tracheophyta</taxon>
        <taxon>Spermatophyta</taxon>
        <taxon>Magnoliopsida</taxon>
        <taxon>Ranunculales</taxon>
        <taxon>Circaeasteraceae</taxon>
        <taxon>Kingdonia</taxon>
    </lineage>
</organism>
<sequence length="97" mass="10709">MCKSNISTTLKKTSFASALGNNDTDTGVGVRYGGFPLWLHFIPGIQFRTTNTPFKVEMKRFLTKIVSMMKEENLFASQGGPIILAQVIPSYSFLIAS</sequence>
<dbReference type="EMBL" id="JACGCM010000999">
    <property type="protein sequence ID" value="KAF6163219.1"/>
    <property type="molecule type" value="Genomic_DNA"/>
</dbReference>
<dbReference type="AlphaFoldDB" id="A0A7J7N7L7"/>
<protein>
    <recommendedName>
        <fullName evidence="3">beta-galactosidase</fullName>
        <ecNumber evidence="3">3.2.1.23</ecNumber>
    </recommendedName>
</protein>
<dbReference type="PANTHER" id="PTHR23421">
    <property type="entry name" value="BETA-GALACTOSIDASE RELATED"/>
    <property type="match status" value="1"/>
</dbReference>
<comment type="caution">
    <text evidence="5">The sequence shown here is derived from an EMBL/GenBank/DDBJ whole genome shotgun (WGS) entry which is preliminary data.</text>
</comment>
<dbReference type="OrthoDB" id="1657402at2759"/>
<name>A0A7J7N7L7_9MAGN</name>
<dbReference type="InterPro" id="IPR017853">
    <property type="entry name" value="GH"/>
</dbReference>
<dbReference type="EC" id="3.2.1.23" evidence="3"/>
<feature type="domain" description="Glycoside hydrolase 35 catalytic" evidence="4">
    <location>
        <begin position="31"/>
        <end position="92"/>
    </location>
</feature>
<proteinExistence type="inferred from homology"/>
<dbReference type="GO" id="GO:0005975">
    <property type="term" value="P:carbohydrate metabolic process"/>
    <property type="evidence" value="ECO:0007669"/>
    <property type="project" value="InterPro"/>
</dbReference>
<reference evidence="5 6" key="1">
    <citation type="journal article" date="2020" name="IScience">
        <title>Genome Sequencing of the Endangered Kingdonia uniflora (Circaeasteraceae, Ranunculales) Reveals Potential Mechanisms of Evolutionary Specialization.</title>
        <authorList>
            <person name="Sun Y."/>
            <person name="Deng T."/>
            <person name="Zhang A."/>
            <person name="Moore M.J."/>
            <person name="Landis J.B."/>
            <person name="Lin N."/>
            <person name="Zhang H."/>
            <person name="Zhang X."/>
            <person name="Huang J."/>
            <person name="Zhang X."/>
            <person name="Sun H."/>
            <person name="Wang H."/>
        </authorList>
    </citation>
    <scope>NUCLEOTIDE SEQUENCE [LARGE SCALE GENOMIC DNA]</scope>
    <source>
        <strain evidence="5">TB1705</strain>
        <tissue evidence="5">Leaf</tissue>
    </source>
</reference>
<dbReference type="Gene3D" id="3.20.20.80">
    <property type="entry name" value="Glycosidases"/>
    <property type="match status" value="1"/>
</dbReference>
<dbReference type="InterPro" id="IPR001944">
    <property type="entry name" value="Glycoside_Hdrlase_35"/>
</dbReference>
<keyword evidence="6" id="KW-1185">Reference proteome</keyword>
<dbReference type="InterPro" id="IPR031330">
    <property type="entry name" value="Gly_Hdrlase_35_cat"/>
</dbReference>